<dbReference type="SUPFAM" id="SSF53955">
    <property type="entry name" value="Lysozyme-like"/>
    <property type="match status" value="1"/>
</dbReference>
<protein>
    <recommendedName>
        <fullName evidence="3">Mannosyl-glycoprotein endo-beta-N-acetylglucosamidase-like domain-containing protein</fullName>
    </recommendedName>
</protein>
<dbReference type="EMBL" id="MHCZ01000034">
    <property type="protein sequence ID" value="OGY29374.1"/>
    <property type="molecule type" value="Genomic_DNA"/>
</dbReference>
<gene>
    <name evidence="1" type="ORF">A3F35_01395</name>
</gene>
<name>A0A1G1WNU9_9BACT</name>
<accession>A0A1G1WNU9</accession>
<dbReference type="InterPro" id="IPR023346">
    <property type="entry name" value="Lysozyme-like_dom_sf"/>
</dbReference>
<evidence type="ECO:0008006" key="3">
    <source>
        <dbReference type="Google" id="ProtNLM"/>
    </source>
</evidence>
<sequence>MSRAGTAALIFTALCLLAIFVATLAALVTFPTQEKLPTVNPLLNSSYLVASPIDTYKSSATFPKLETDVKTSDSRPVIVDNFLTKHHSPMAGMGKTLVFVADKYGIDWKLLPAIAFQESNLGKKIPKGSYNAWGWAIFTGANSGANFASWESAIETVAAGIKEKYLSQGLTTPEAIMSRYTPDSDGSWAFAVRVAMDEMVQ</sequence>
<dbReference type="AlphaFoldDB" id="A0A1G1WNU9"/>
<evidence type="ECO:0000313" key="2">
    <source>
        <dbReference type="Proteomes" id="UP000178068"/>
    </source>
</evidence>
<reference evidence="1 2" key="1">
    <citation type="journal article" date="2016" name="Nat. Commun.">
        <title>Thousands of microbial genomes shed light on interconnected biogeochemical processes in an aquifer system.</title>
        <authorList>
            <person name="Anantharaman K."/>
            <person name="Brown C.T."/>
            <person name="Hug L.A."/>
            <person name="Sharon I."/>
            <person name="Castelle C.J."/>
            <person name="Probst A.J."/>
            <person name="Thomas B.C."/>
            <person name="Singh A."/>
            <person name="Wilkins M.J."/>
            <person name="Karaoz U."/>
            <person name="Brodie E.L."/>
            <person name="Williams K.H."/>
            <person name="Hubbard S.S."/>
            <person name="Banfield J.F."/>
        </authorList>
    </citation>
    <scope>NUCLEOTIDE SEQUENCE [LARGE SCALE GENOMIC DNA]</scope>
</reference>
<comment type="caution">
    <text evidence="1">The sequence shown here is derived from an EMBL/GenBank/DDBJ whole genome shotgun (WGS) entry which is preliminary data.</text>
</comment>
<organism evidence="1 2">
    <name type="scientific">Candidatus Woykebacteria bacterium RIFCSPHIGHO2_12_FULL_45_10</name>
    <dbReference type="NCBI Taxonomy" id="1802603"/>
    <lineage>
        <taxon>Bacteria</taxon>
        <taxon>Candidatus Woykeibacteriota</taxon>
    </lineage>
</organism>
<dbReference type="Proteomes" id="UP000178068">
    <property type="component" value="Unassembled WGS sequence"/>
</dbReference>
<proteinExistence type="predicted"/>
<evidence type="ECO:0000313" key="1">
    <source>
        <dbReference type="EMBL" id="OGY29374.1"/>
    </source>
</evidence>
<dbReference type="STRING" id="1802603.A3F35_01395"/>